<evidence type="ECO:0000313" key="2">
    <source>
        <dbReference type="EMBL" id="CAH2014060.1"/>
    </source>
</evidence>
<gene>
    <name evidence="2" type="ORF">ACAOBT_LOCUS33860</name>
</gene>
<protein>
    <submittedName>
        <fullName evidence="2">Uncharacterized protein</fullName>
    </submittedName>
</protein>
<organism evidence="2 3">
    <name type="scientific">Acanthoscelides obtectus</name>
    <name type="common">Bean weevil</name>
    <name type="synonym">Bruchus obtectus</name>
    <dbReference type="NCBI Taxonomy" id="200917"/>
    <lineage>
        <taxon>Eukaryota</taxon>
        <taxon>Metazoa</taxon>
        <taxon>Ecdysozoa</taxon>
        <taxon>Arthropoda</taxon>
        <taxon>Hexapoda</taxon>
        <taxon>Insecta</taxon>
        <taxon>Pterygota</taxon>
        <taxon>Neoptera</taxon>
        <taxon>Endopterygota</taxon>
        <taxon>Coleoptera</taxon>
        <taxon>Polyphaga</taxon>
        <taxon>Cucujiformia</taxon>
        <taxon>Chrysomeloidea</taxon>
        <taxon>Chrysomelidae</taxon>
        <taxon>Bruchinae</taxon>
        <taxon>Bruchini</taxon>
        <taxon>Acanthoscelides</taxon>
    </lineage>
</organism>
<dbReference type="Proteomes" id="UP001152888">
    <property type="component" value="Unassembled WGS sequence"/>
</dbReference>
<evidence type="ECO:0000256" key="1">
    <source>
        <dbReference type="SAM" id="MobiDB-lite"/>
    </source>
</evidence>
<feature type="region of interest" description="Disordered" evidence="1">
    <location>
        <begin position="96"/>
        <end position="118"/>
    </location>
</feature>
<comment type="caution">
    <text evidence="2">The sequence shown here is derived from an EMBL/GenBank/DDBJ whole genome shotgun (WGS) entry which is preliminary data.</text>
</comment>
<accession>A0A9P0MK35</accession>
<sequence length="118" mass="13471">MLGKRKEGTVLIRGEPSYFSDIKNTSGICKRGKQVSNISPEEIELNKVELNAKKIKDVDQLLRKHFGTDWQKIAVKENIIYYKEVVARFGKVLEEGDSDNEENERAEELSDVQEADTV</sequence>
<dbReference type="OrthoDB" id="6779177at2759"/>
<evidence type="ECO:0000313" key="3">
    <source>
        <dbReference type="Proteomes" id="UP001152888"/>
    </source>
</evidence>
<dbReference type="EMBL" id="CAKOFQ010008421">
    <property type="protein sequence ID" value="CAH2014060.1"/>
    <property type="molecule type" value="Genomic_DNA"/>
</dbReference>
<proteinExistence type="predicted"/>
<name>A0A9P0MK35_ACAOB</name>
<dbReference type="AlphaFoldDB" id="A0A9P0MK35"/>
<keyword evidence="3" id="KW-1185">Reference proteome</keyword>
<reference evidence="2" key="1">
    <citation type="submission" date="2022-03" db="EMBL/GenBank/DDBJ databases">
        <authorList>
            <person name="Sayadi A."/>
        </authorList>
    </citation>
    <scope>NUCLEOTIDE SEQUENCE</scope>
</reference>